<feature type="domain" description="HTH luxR-type" evidence="4">
    <location>
        <begin position="150"/>
        <end position="215"/>
    </location>
</feature>
<proteinExistence type="predicted"/>
<dbReference type="STRING" id="1111738.GCA_000427905_02985"/>
<keyword evidence="1" id="KW-0805">Transcription regulation</keyword>
<reference evidence="5 7" key="3">
    <citation type="journal article" date="2021" name="BMC Genomics">
        <title>Genome-resolved metagenome and metatranscriptome analyses of thermophilic composting reveal key bacterial players and their metabolic interactions.</title>
        <authorList>
            <person name="Braga L.P.P."/>
            <person name="Pereira R.V."/>
            <person name="Martins L.F."/>
            <person name="Moura L.M.S."/>
            <person name="Sanchez F.B."/>
            <person name="Patane J.S.L."/>
            <person name="da Silva A.M."/>
            <person name="Setubal J.C."/>
        </authorList>
    </citation>
    <scope>NUCLEOTIDE SEQUENCE [LARGE SCALE GENOMIC DNA]</scope>
    <source>
        <strain evidence="5">ZC4RG45</strain>
    </source>
</reference>
<evidence type="ECO:0000259" key="4">
    <source>
        <dbReference type="PROSITE" id="PS50043"/>
    </source>
</evidence>
<dbReference type="PANTHER" id="PTHR44688">
    <property type="entry name" value="DNA-BINDING TRANSCRIPTIONAL ACTIVATOR DEVR_DOSR"/>
    <property type="match status" value="1"/>
</dbReference>
<reference evidence="5" key="4">
    <citation type="submission" date="2023-08" db="EMBL/GenBank/DDBJ databases">
        <authorList>
            <person name="Guima S.E.S."/>
            <person name="Martins L.F."/>
            <person name="Silva A.M."/>
            <person name="Setubal J.C."/>
        </authorList>
    </citation>
    <scope>NUCLEOTIDE SEQUENCE</scope>
    <source>
        <strain evidence="5">ZC4RG45</strain>
    </source>
</reference>
<dbReference type="PANTHER" id="PTHR44688:SF16">
    <property type="entry name" value="DNA-BINDING TRANSCRIPTIONAL ACTIVATOR DEVR_DOSR"/>
    <property type="match status" value="1"/>
</dbReference>
<evidence type="ECO:0000313" key="6">
    <source>
        <dbReference type="EMBL" id="PZM89938.1"/>
    </source>
</evidence>
<keyword evidence="3" id="KW-0804">Transcription</keyword>
<evidence type="ECO:0000256" key="1">
    <source>
        <dbReference type="ARBA" id="ARBA00023015"/>
    </source>
</evidence>
<dbReference type="AlphaFoldDB" id="A0A2W4IUV6"/>
<gene>
    <name evidence="5" type="ORF">DIU77_000745</name>
    <name evidence="6" type="ORF">DIU77_18510</name>
</gene>
<evidence type="ECO:0000313" key="7">
    <source>
        <dbReference type="Proteomes" id="UP000249324"/>
    </source>
</evidence>
<dbReference type="InterPro" id="IPR000792">
    <property type="entry name" value="Tscrpt_reg_LuxR_C"/>
</dbReference>
<protein>
    <submittedName>
        <fullName evidence="6">DNA-binding response regulator</fullName>
    </submittedName>
    <submittedName>
        <fullName evidence="5">Response regulator transcription factor</fullName>
    </submittedName>
</protein>
<dbReference type="Pfam" id="PF00196">
    <property type="entry name" value="GerE"/>
    <property type="match status" value="1"/>
</dbReference>
<reference evidence="5" key="2">
    <citation type="submission" date="2018-05" db="EMBL/GenBank/DDBJ databases">
        <authorList>
            <person name="Moura L."/>
            <person name="Setubal J.C."/>
        </authorList>
    </citation>
    <scope>NUCLEOTIDE SEQUENCE</scope>
    <source>
        <strain evidence="5">ZC4RG45</strain>
    </source>
</reference>
<evidence type="ECO:0000256" key="2">
    <source>
        <dbReference type="ARBA" id="ARBA00023125"/>
    </source>
</evidence>
<dbReference type="GO" id="GO:0006355">
    <property type="term" value="P:regulation of DNA-templated transcription"/>
    <property type="evidence" value="ECO:0007669"/>
    <property type="project" value="InterPro"/>
</dbReference>
<dbReference type="EMBL" id="QGUI02000004">
    <property type="protein sequence ID" value="MFO7190761.1"/>
    <property type="molecule type" value="Genomic_DNA"/>
</dbReference>
<evidence type="ECO:0000313" key="5">
    <source>
        <dbReference type="EMBL" id="MFO7190761.1"/>
    </source>
</evidence>
<dbReference type="PRINTS" id="PR00038">
    <property type="entry name" value="HTHLUXR"/>
</dbReference>
<dbReference type="GO" id="GO:0003677">
    <property type="term" value="F:DNA binding"/>
    <property type="evidence" value="ECO:0007669"/>
    <property type="project" value="UniProtKB-KW"/>
</dbReference>
<dbReference type="SUPFAM" id="SSF46894">
    <property type="entry name" value="C-terminal effector domain of the bipartite response regulators"/>
    <property type="match status" value="1"/>
</dbReference>
<dbReference type="Gene3D" id="1.10.10.10">
    <property type="entry name" value="Winged helix-like DNA-binding domain superfamily/Winged helix DNA-binding domain"/>
    <property type="match status" value="1"/>
</dbReference>
<accession>A0A2W4IUV6</accession>
<sequence length="217" mass="23615">MKRLALTVCATDPWRQRGVIHLVSGERTDTSGAGKTVPEIVVLPPLRLAEADVAVVVAERVDAKTNEMLAKIAKFGRARTVLVLNELEGLDVPSAVRYRVITVLPAAGLTGEELRQAVRSAATGPLPPEEETVRLVEQLDRIQRGLLQPGGENAPQLTPRERALLRLLAEGCDTAEIAAKLCYSERTVKNIVHGLLERLNLRNRTHAVAYAMRAGVL</sequence>
<evidence type="ECO:0000256" key="3">
    <source>
        <dbReference type="ARBA" id="ARBA00023163"/>
    </source>
</evidence>
<name>A0A2W4IUV6_9PSEU</name>
<organism evidence="6">
    <name type="scientific">Thermocrispum agreste</name>
    <dbReference type="NCBI Taxonomy" id="37925"/>
    <lineage>
        <taxon>Bacteria</taxon>
        <taxon>Bacillati</taxon>
        <taxon>Actinomycetota</taxon>
        <taxon>Actinomycetes</taxon>
        <taxon>Pseudonocardiales</taxon>
        <taxon>Pseudonocardiaceae</taxon>
        <taxon>Thermocrispum</taxon>
    </lineage>
</organism>
<dbReference type="InterPro" id="IPR036388">
    <property type="entry name" value="WH-like_DNA-bd_sf"/>
</dbReference>
<dbReference type="SMART" id="SM00421">
    <property type="entry name" value="HTH_LUXR"/>
    <property type="match status" value="1"/>
</dbReference>
<dbReference type="InterPro" id="IPR016032">
    <property type="entry name" value="Sig_transdc_resp-reg_C-effctor"/>
</dbReference>
<dbReference type="PROSITE" id="PS50043">
    <property type="entry name" value="HTH_LUXR_2"/>
    <property type="match status" value="1"/>
</dbReference>
<keyword evidence="2 6" id="KW-0238">DNA-binding</keyword>
<comment type="caution">
    <text evidence="6">The sequence shown here is derived from an EMBL/GenBank/DDBJ whole genome shotgun (WGS) entry which is preliminary data.</text>
</comment>
<dbReference type="Proteomes" id="UP000249324">
    <property type="component" value="Unassembled WGS sequence"/>
</dbReference>
<reference evidence="6" key="1">
    <citation type="submission" date="2018-05" db="EMBL/GenBank/DDBJ databases">
        <authorList>
            <person name="Lanie J.A."/>
            <person name="Ng W.-L."/>
            <person name="Kazmierczak K.M."/>
            <person name="Andrzejewski T.M."/>
            <person name="Davidsen T.M."/>
            <person name="Wayne K.J."/>
            <person name="Tettelin H."/>
            <person name="Glass J.I."/>
            <person name="Rusch D."/>
            <person name="Podicherti R."/>
            <person name="Tsui H.-C.T."/>
            <person name="Winkler M.E."/>
        </authorList>
    </citation>
    <scope>NUCLEOTIDE SEQUENCE</scope>
    <source>
        <strain evidence="6">ZC4RG45</strain>
    </source>
</reference>
<dbReference type="EMBL" id="QGUI01000912">
    <property type="protein sequence ID" value="PZM89938.1"/>
    <property type="molecule type" value="Genomic_DNA"/>
</dbReference>
<dbReference type="CDD" id="cd06170">
    <property type="entry name" value="LuxR_C_like"/>
    <property type="match status" value="1"/>
</dbReference>